<evidence type="ECO:0000313" key="3">
    <source>
        <dbReference type="Proteomes" id="UP000628669"/>
    </source>
</evidence>
<evidence type="ECO:0000313" key="2">
    <source>
        <dbReference type="EMBL" id="MBK1894157.1"/>
    </source>
</evidence>
<feature type="transmembrane region" description="Helical" evidence="1">
    <location>
        <begin position="372"/>
        <end position="391"/>
    </location>
</feature>
<feature type="transmembrane region" description="Helical" evidence="1">
    <location>
        <begin position="95"/>
        <end position="115"/>
    </location>
</feature>
<keyword evidence="3" id="KW-1185">Reference proteome</keyword>
<dbReference type="Proteomes" id="UP000628669">
    <property type="component" value="Unassembled WGS sequence"/>
</dbReference>
<dbReference type="RefSeq" id="WP_200241307.1">
    <property type="nucleotide sequence ID" value="NZ_JAENHK010000001.1"/>
</dbReference>
<keyword evidence="1" id="KW-0472">Membrane</keyword>
<dbReference type="Pfam" id="PF13687">
    <property type="entry name" value="DUF4153"/>
    <property type="match status" value="1"/>
</dbReference>
<dbReference type="InterPro" id="IPR025291">
    <property type="entry name" value="DUF4153"/>
</dbReference>
<feature type="transmembrane region" description="Helical" evidence="1">
    <location>
        <begin position="6"/>
        <end position="37"/>
    </location>
</feature>
<keyword evidence="1" id="KW-1133">Transmembrane helix</keyword>
<keyword evidence="1" id="KW-0812">Transmembrane</keyword>
<sequence length="457" mass="53574">MKTHHYIFLTTALFVFLFYNENVGLNLGILGIIYAILTGYKTPEKNRTKTFLILFITSILSSIAFAWYGDFPSFLAVVSSLLLLSYRSKNRKMKILLLIPVFVVNCFTFLCRFFSFDGWLPKRNISGLGQKLFAFILIPLVLVAVFFGIYSVGSAHFAKLFANIEIDFNFWQLFCISVLGMFIAFNYWNYTVEKLIYKQNHILNDTFHDKEKMIKSSYSFLDLDTERMSGVISFFLLNILLIFFIFSYNYEQFYETSKTPNQLSEETHERVNAVIMSIIMAILVIMFYFKSSFNFDPKAGLMKTLAKIWIFFNAILIVSAMIKNSEYIINYGFTYKRLGVYAFLILSLIGLIMTFIKIQYKKRNAFLFNTMTWYFYGTILACSYINWGGFITSQNMKRNDFVINYHLTAINFSEKEMLEFAEKKNDIKLKKQIINKVRKEKSPTLLSKILYYETLKE</sequence>
<feature type="transmembrane region" description="Helical" evidence="1">
    <location>
        <begin position="228"/>
        <end position="250"/>
    </location>
</feature>
<evidence type="ECO:0000256" key="1">
    <source>
        <dbReference type="SAM" id="Phobius"/>
    </source>
</evidence>
<dbReference type="EMBL" id="JAENHK010000001">
    <property type="protein sequence ID" value="MBK1894157.1"/>
    <property type="molecule type" value="Genomic_DNA"/>
</dbReference>
<proteinExistence type="predicted"/>
<feature type="transmembrane region" description="Helical" evidence="1">
    <location>
        <begin position="135"/>
        <end position="158"/>
    </location>
</feature>
<comment type="caution">
    <text evidence="2">The sequence shown here is derived from an EMBL/GenBank/DDBJ whole genome shotgun (WGS) entry which is preliminary data.</text>
</comment>
<feature type="transmembrane region" description="Helical" evidence="1">
    <location>
        <begin position="338"/>
        <end position="360"/>
    </location>
</feature>
<name>A0ABS1FP20_9FLAO</name>
<reference evidence="3" key="1">
    <citation type="submission" date="2021-01" db="EMBL/GenBank/DDBJ databases">
        <title>Genome public.</title>
        <authorList>
            <person name="Liu C."/>
            <person name="Sun Q."/>
        </authorList>
    </citation>
    <scope>NUCLEOTIDE SEQUENCE [LARGE SCALE GENOMIC DNA]</scope>
    <source>
        <strain evidence="3">YIM B02567</strain>
    </source>
</reference>
<organism evidence="2 3">
    <name type="scientific">Chryseobacterium paridis</name>
    <dbReference type="NCBI Taxonomy" id="2800328"/>
    <lineage>
        <taxon>Bacteria</taxon>
        <taxon>Pseudomonadati</taxon>
        <taxon>Bacteroidota</taxon>
        <taxon>Flavobacteriia</taxon>
        <taxon>Flavobacteriales</taxon>
        <taxon>Weeksellaceae</taxon>
        <taxon>Chryseobacterium group</taxon>
        <taxon>Chryseobacterium</taxon>
    </lineage>
</organism>
<gene>
    <name evidence="2" type="ORF">JHL15_00140</name>
</gene>
<feature type="transmembrane region" description="Helical" evidence="1">
    <location>
        <begin position="301"/>
        <end position="322"/>
    </location>
</feature>
<accession>A0ABS1FP20</accession>
<feature type="transmembrane region" description="Helical" evidence="1">
    <location>
        <begin position="73"/>
        <end position="88"/>
    </location>
</feature>
<feature type="transmembrane region" description="Helical" evidence="1">
    <location>
        <begin position="170"/>
        <end position="188"/>
    </location>
</feature>
<feature type="transmembrane region" description="Helical" evidence="1">
    <location>
        <begin position="49"/>
        <end position="67"/>
    </location>
</feature>
<protein>
    <submittedName>
        <fullName evidence="2">DUF4173 domain-containing protein</fullName>
    </submittedName>
</protein>
<feature type="transmembrane region" description="Helical" evidence="1">
    <location>
        <begin position="271"/>
        <end position="289"/>
    </location>
</feature>